<feature type="compositionally biased region" description="Polar residues" evidence="1">
    <location>
        <begin position="534"/>
        <end position="543"/>
    </location>
</feature>
<name>A0A2P8AE17_9PEZI</name>
<feature type="compositionally biased region" description="Low complexity" evidence="1">
    <location>
        <begin position="1"/>
        <end position="15"/>
    </location>
</feature>
<feature type="region of interest" description="Disordered" evidence="1">
    <location>
        <begin position="1"/>
        <end position="101"/>
    </location>
</feature>
<feature type="compositionally biased region" description="Basic and acidic residues" evidence="1">
    <location>
        <begin position="616"/>
        <end position="639"/>
    </location>
</feature>
<feature type="compositionally biased region" description="Polar residues" evidence="1">
    <location>
        <begin position="71"/>
        <end position="85"/>
    </location>
</feature>
<feature type="compositionally biased region" description="Acidic residues" evidence="1">
    <location>
        <begin position="545"/>
        <end position="554"/>
    </location>
</feature>
<feature type="compositionally biased region" description="Basic and acidic residues" evidence="1">
    <location>
        <begin position="470"/>
        <end position="486"/>
    </location>
</feature>
<evidence type="ECO:0000256" key="1">
    <source>
        <dbReference type="SAM" id="MobiDB-lite"/>
    </source>
</evidence>
<feature type="compositionally biased region" description="Low complexity" evidence="1">
    <location>
        <begin position="496"/>
        <end position="513"/>
    </location>
</feature>
<feature type="compositionally biased region" description="Low complexity" evidence="1">
    <location>
        <begin position="244"/>
        <end position="276"/>
    </location>
</feature>
<feature type="region of interest" description="Disordered" evidence="1">
    <location>
        <begin position="408"/>
        <end position="650"/>
    </location>
</feature>
<feature type="compositionally biased region" description="Low complexity" evidence="1">
    <location>
        <begin position="308"/>
        <end position="317"/>
    </location>
</feature>
<feature type="region of interest" description="Disordered" evidence="1">
    <location>
        <begin position="115"/>
        <end position="286"/>
    </location>
</feature>
<proteinExistence type="predicted"/>
<dbReference type="OrthoDB" id="5404004at2759"/>
<keyword evidence="3" id="KW-1185">Reference proteome</keyword>
<feature type="compositionally biased region" description="Basic and acidic residues" evidence="1">
    <location>
        <begin position="49"/>
        <end position="65"/>
    </location>
</feature>
<organism evidence="2 3">
    <name type="scientific">Elsinoe australis</name>
    <dbReference type="NCBI Taxonomy" id="40998"/>
    <lineage>
        <taxon>Eukaryota</taxon>
        <taxon>Fungi</taxon>
        <taxon>Dikarya</taxon>
        <taxon>Ascomycota</taxon>
        <taxon>Pezizomycotina</taxon>
        <taxon>Dothideomycetes</taxon>
        <taxon>Dothideomycetidae</taxon>
        <taxon>Myriangiales</taxon>
        <taxon>Elsinoaceae</taxon>
        <taxon>Elsinoe</taxon>
    </lineage>
</organism>
<accession>A0A2P8AE17</accession>
<reference evidence="2 3" key="1">
    <citation type="submission" date="2017-05" db="EMBL/GenBank/DDBJ databases">
        <title>Draft genome sequence of Elsinoe australis.</title>
        <authorList>
            <person name="Cheng Q."/>
        </authorList>
    </citation>
    <scope>NUCLEOTIDE SEQUENCE [LARGE SCALE GENOMIC DNA]</scope>
    <source>
        <strain evidence="2 3">NL1</strain>
    </source>
</reference>
<evidence type="ECO:0000313" key="3">
    <source>
        <dbReference type="Proteomes" id="UP000243723"/>
    </source>
</evidence>
<dbReference type="EMBL" id="NHZQ01000016">
    <property type="protein sequence ID" value="PSK58713.1"/>
    <property type="molecule type" value="Genomic_DNA"/>
</dbReference>
<feature type="compositionally biased region" description="Polar residues" evidence="1">
    <location>
        <begin position="38"/>
        <end position="47"/>
    </location>
</feature>
<dbReference type="Proteomes" id="UP000243723">
    <property type="component" value="Unassembled WGS sequence"/>
</dbReference>
<evidence type="ECO:0000313" key="2">
    <source>
        <dbReference type="EMBL" id="PSK58713.1"/>
    </source>
</evidence>
<feature type="compositionally biased region" description="Low complexity" evidence="1">
    <location>
        <begin position="555"/>
        <end position="568"/>
    </location>
</feature>
<gene>
    <name evidence="2" type="ORF">B9Z65_6728</name>
</gene>
<feature type="compositionally biased region" description="Low complexity" evidence="1">
    <location>
        <begin position="180"/>
        <end position="197"/>
    </location>
</feature>
<sequence length="701" mass="76118">MGFLSRSKSLRRQQSTLNTSRSDRSEEERFYKQRQEQRSAVNVNVTQEFDVRSARLDPRHIKDPPRPGTANKPTTANGKSQRSNPLPTPDKGPSYRPDTPTKVQTIEIQADSLIYRFPTPSPGTPRGSVSHTSHASHTSSDATIGIALGSPRLPPQHIPNSPRALPEAPRASPLRTFSEPARTPLTATPITPTAPEPTKLRKSKSRSFKNMFSSKSNKPDTFTPPVPPSHWQTSINASRDDISRSVSSNATSTTTSQTSNASNSTKASTVSNTSSSRPVHSRNDSTHARAFARQQVRADLDKAHFEASKAQAASQSKTPKPTGNMQIFPTVQTLPPVKRGNYTEIRIPSLNQDALDKMHHGPGPGSGLSQSASSSFLNVDIPKSEMERYSVMFEKLLKPSQSLAERRGTLKRLRPLGEETSLSPDAAEANNPPTPRRRATSPSMPCRPSPTLKPAPAASTPGSNPSPGRELIEKSIQETNKSHMEAANRLLQIQRAKTAPVAPAAKPAAASPPRETETSPASPLWSEASLPVTPDSSIAQTFFSVEDEDDEEGGDWVVTRAVVARQTVPDVYVSPSPKGEEEEERNGPKRMDSLDPQDPQDGAQGGEGRSPPRHGGNREEGKREERQRADSGREVREAKTGSPQLQQIQQVQYGQVGIARTVSFSRAKNAGRTPVAVKQPLRPRVVDVDARRSTVGCIEGA</sequence>
<feature type="compositionally biased region" description="Basic and acidic residues" evidence="1">
    <location>
        <begin position="21"/>
        <end position="37"/>
    </location>
</feature>
<feature type="region of interest" description="Disordered" evidence="1">
    <location>
        <begin position="305"/>
        <end position="328"/>
    </location>
</feature>
<feature type="compositionally biased region" description="Polar residues" evidence="1">
    <location>
        <begin position="318"/>
        <end position="328"/>
    </location>
</feature>
<protein>
    <submittedName>
        <fullName evidence="2">Uncharacterized protein</fullName>
    </submittedName>
</protein>
<comment type="caution">
    <text evidence="2">The sequence shown here is derived from an EMBL/GenBank/DDBJ whole genome shotgun (WGS) entry which is preliminary data.</text>
</comment>
<dbReference type="AlphaFoldDB" id="A0A2P8AE17"/>
<feature type="compositionally biased region" description="Low complexity" evidence="1">
    <location>
        <begin position="128"/>
        <end position="143"/>
    </location>
</feature>